<organism evidence="1 2">
    <name type="scientific">Sphingomonas jatrophae</name>
    <dbReference type="NCBI Taxonomy" id="1166337"/>
    <lineage>
        <taxon>Bacteria</taxon>
        <taxon>Pseudomonadati</taxon>
        <taxon>Pseudomonadota</taxon>
        <taxon>Alphaproteobacteria</taxon>
        <taxon>Sphingomonadales</taxon>
        <taxon>Sphingomonadaceae</taxon>
        <taxon>Sphingomonas</taxon>
    </lineage>
</organism>
<gene>
    <name evidence="1" type="ORF">SAMN05192580_3706</name>
</gene>
<dbReference type="Proteomes" id="UP000198824">
    <property type="component" value="Unassembled WGS sequence"/>
</dbReference>
<dbReference type="STRING" id="1166337.SAMN05192580_3706"/>
<reference evidence="1 2" key="1">
    <citation type="submission" date="2016-10" db="EMBL/GenBank/DDBJ databases">
        <authorList>
            <person name="de Groot N.N."/>
        </authorList>
    </citation>
    <scope>NUCLEOTIDE SEQUENCE [LARGE SCALE GENOMIC DNA]</scope>
    <source>
        <strain evidence="1 2">S5-249</strain>
    </source>
</reference>
<dbReference type="AlphaFoldDB" id="A0A1I6M9F2"/>
<dbReference type="Pfam" id="PF14091">
    <property type="entry name" value="DUF4269"/>
    <property type="match status" value="1"/>
</dbReference>
<keyword evidence="2" id="KW-1185">Reference proteome</keyword>
<accession>A0A1I6M9F2</accession>
<dbReference type="EMBL" id="FOZG01000003">
    <property type="protein sequence ID" value="SFS12253.1"/>
    <property type="molecule type" value="Genomic_DNA"/>
</dbReference>
<protein>
    <recommendedName>
        <fullName evidence="3">DUF4269 domain-containing protein</fullName>
    </recommendedName>
</protein>
<evidence type="ECO:0008006" key="3">
    <source>
        <dbReference type="Google" id="ProtNLM"/>
    </source>
</evidence>
<sequence length="176" mass="19029">MSRPDWRCAVRRSGVLAALAAFDPHIAGTPPLGLDLPTSDIDILCHAPDSAAFAATVSARLGHQSGFALRTRADGAQVVRFIAAGWPFEVFASAIPVIDQPGWRHFRIERRLLRLGGTRLRAAVMARRHRGMKTEPAFADLLGLPGNPYEALLTLEAMTDAVLGACVRHALNRTTT</sequence>
<name>A0A1I6M9F2_9SPHN</name>
<evidence type="ECO:0000313" key="1">
    <source>
        <dbReference type="EMBL" id="SFS12253.1"/>
    </source>
</evidence>
<dbReference type="RefSeq" id="WP_093317449.1">
    <property type="nucleotide sequence ID" value="NZ_FOZG01000003.1"/>
</dbReference>
<proteinExistence type="predicted"/>
<dbReference type="InterPro" id="IPR025365">
    <property type="entry name" value="DUF4269"/>
</dbReference>
<dbReference type="OrthoDB" id="6402248at2"/>
<evidence type="ECO:0000313" key="2">
    <source>
        <dbReference type="Proteomes" id="UP000198824"/>
    </source>
</evidence>